<evidence type="ECO:0000313" key="8">
    <source>
        <dbReference type="EMBL" id="SKD09769.1"/>
    </source>
</evidence>
<dbReference type="Gene3D" id="1.25.40.390">
    <property type="match status" value="1"/>
</dbReference>
<protein>
    <submittedName>
        <fullName evidence="8">SusD family protein</fullName>
    </submittedName>
</protein>
<dbReference type="GO" id="GO:0009279">
    <property type="term" value="C:cell outer membrane"/>
    <property type="evidence" value="ECO:0007669"/>
    <property type="project" value="UniProtKB-SubCell"/>
</dbReference>
<evidence type="ECO:0000256" key="5">
    <source>
        <dbReference type="ARBA" id="ARBA00023237"/>
    </source>
</evidence>
<comment type="subcellular location">
    <subcellularLocation>
        <location evidence="1">Cell outer membrane</location>
    </subcellularLocation>
</comment>
<keyword evidence="4" id="KW-0472">Membrane</keyword>
<dbReference type="CDD" id="cd08977">
    <property type="entry name" value="SusD"/>
    <property type="match status" value="1"/>
</dbReference>
<dbReference type="SUPFAM" id="SSF48452">
    <property type="entry name" value="TPR-like"/>
    <property type="match status" value="1"/>
</dbReference>
<keyword evidence="9" id="KW-1185">Reference proteome</keyword>
<dbReference type="AlphaFoldDB" id="A0A1T5PBZ6"/>
<name>A0A1T5PBZ6_9BACT</name>
<accession>A0A1T5PBZ6</accession>
<dbReference type="Proteomes" id="UP000190166">
    <property type="component" value="Unassembled WGS sequence"/>
</dbReference>
<evidence type="ECO:0000313" key="9">
    <source>
        <dbReference type="Proteomes" id="UP000190166"/>
    </source>
</evidence>
<feature type="domain" description="RagB/SusD" evidence="6">
    <location>
        <begin position="323"/>
        <end position="469"/>
    </location>
</feature>
<evidence type="ECO:0000256" key="3">
    <source>
        <dbReference type="ARBA" id="ARBA00022729"/>
    </source>
</evidence>
<gene>
    <name evidence="8" type="ORF">SAMN05660461_5661</name>
</gene>
<comment type="similarity">
    <text evidence="2">Belongs to the SusD family.</text>
</comment>
<evidence type="ECO:0000259" key="7">
    <source>
        <dbReference type="Pfam" id="PF14322"/>
    </source>
</evidence>
<dbReference type="InterPro" id="IPR012944">
    <property type="entry name" value="SusD_RagB_dom"/>
</dbReference>
<reference evidence="9" key="1">
    <citation type="submission" date="2017-02" db="EMBL/GenBank/DDBJ databases">
        <authorList>
            <person name="Varghese N."/>
            <person name="Submissions S."/>
        </authorList>
    </citation>
    <scope>NUCLEOTIDE SEQUENCE [LARGE SCALE GENOMIC DNA]</scope>
    <source>
        <strain evidence="9">DSM 18108</strain>
    </source>
</reference>
<evidence type="ECO:0000259" key="6">
    <source>
        <dbReference type="Pfam" id="PF07980"/>
    </source>
</evidence>
<dbReference type="InterPro" id="IPR033985">
    <property type="entry name" value="SusD-like_N"/>
</dbReference>
<organism evidence="8 9">
    <name type="scientific">Chitinophaga ginsengisegetis</name>
    <dbReference type="NCBI Taxonomy" id="393003"/>
    <lineage>
        <taxon>Bacteria</taxon>
        <taxon>Pseudomonadati</taxon>
        <taxon>Bacteroidota</taxon>
        <taxon>Chitinophagia</taxon>
        <taxon>Chitinophagales</taxon>
        <taxon>Chitinophagaceae</taxon>
        <taxon>Chitinophaga</taxon>
    </lineage>
</organism>
<evidence type="ECO:0000256" key="4">
    <source>
        <dbReference type="ARBA" id="ARBA00023136"/>
    </source>
</evidence>
<evidence type="ECO:0000256" key="2">
    <source>
        <dbReference type="ARBA" id="ARBA00006275"/>
    </source>
</evidence>
<sequence length="470" mass="51723">MLRKINSIKIIAGLTATLAMTGCEKLIDIPAPVTEISSARVFTSDKLALSALSGAFSSTFGSQTLAVNLTSITSLVSDDMSFLANTNYDEFTKNTYAPGSSTSAVSNLNGIWIDLYAGIYRFNSNIEGAAESTALTDAVKQRVIAESKFMRAYCYFYLVNLYGEVPLILETDVSKTALAPKNSIASINTQIIADLQEARDRLPADYSASPGFRTSVTRWAASALLARVYLYNKQWALAEQEASKVIDDAGTLYVMTPAATLENTFLKASTEAIFQFGPYLSITSGYTYEGSTFVSNTSQYSLTEDLAGIFDVTDARRTKWIKDTTFSGVLNHQSYKYRLASIAAATAAGKQEAPTALRLAEQYLIRAEARLNQQKLSEARTDLNVVRVRANTAASMATAENVLRLEIEDENRREFFNEYGHRWMDLRRTGRINTVLGAKKSTWQARAAYFPLPQAAVDANPNLIQNPDYN</sequence>
<feature type="domain" description="SusD-like N-terminal" evidence="7">
    <location>
        <begin position="69"/>
        <end position="230"/>
    </location>
</feature>
<dbReference type="Pfam" id="PF07980">
    <property type="entry name" value="SusD_RagB"/>
    <property type="match status" value="1"/>
</dbReference>
<dbReference type="InterPro" id="IPR011990">
    <property type="entry name" value="TPR-like_helical_dom_sf"/>
</dbReference>
<dbReference type="Pfam" id="PF14322">
    <property type="entry name" value="SusD-like_3"/>
    <property type="match status" value="1"/>
</dbReference>
<dbReference type="STRING" id="393003.SAMN05660461_5661"/>
<proteinExistence type="inferred from homology"/>
<keyword evidence="5" id="KW-0998">Cell outer membrane</keyword>
<dbReference type="PROSITE" id="PS51257">
    <property type="entry name" value="PROKAR_LIPOPROTEIN"/>
    <property type="match status" value="1"/>
</dbReference>
<keyword evidence="3" id="KW-0732">Signal</keyword>
<dbReference type="RefSeq" id="WP_079472913.1">
    <property type="nucleotide sequence ID" value="NZ_FUZZ01000005.1"/>
</dbReference>
<dbReference type="EMBL" id="FUZZ01000005">
    <property type="protein sequence ID" value="SKD09769.1"/>
    <property type="molecule type" value="Genomic_DNA"/>
</dbReference>
<evidence type="ECO:0000256" key="1">
    <source>
        <dbReference type="ARBA" id="ARBA00004442"/>
    </source>
</evidence>